<name>A0A379B3W9_9PAST</name>
<evidence type="ECO:0000259" key="2">
    <source>
        <dbReference type="Pfam" id="PF06120"/>
    </source>
</evidence>
<feature type="coiled-coil region" evidence="1">
    <location>
        <begin position="459"/>
        <end position="525"/>
    </location>
</feature>
<dbReference type="Pfam" id="PF09718">
    <property type="entry name" value="Tape_meas_lam_C"/>
    <property type="match status" value="1"/>
</dbReference>
<proteinExistence type="predicted"/>
<keyword evidence="6" id="KW-1185">Reference proteome</keyword>
<dbReference type="Pfam" id="PF20155">
    <property type="entry name" value="TMP_3"/>
    <property type="match status" value="1"/>
</dbReference>
<evidence type="ECO:0000259" key="3">
    <source>
        <dbReference type="Pfam" id="PF09718"/>
    </source>
</evidence>
<keyword evidence="1" id="KW-0175">Coiled coil</keyword>
<dbReference type="NCBIfam" id="TIGR01541">
    <property type="entry name" value="tape_meas_lam_C"/>
    <property type="match status" value="1"/>
</dbReference>
<gene>
    <name evidence="5" type="ORF">NCTC10699_00910</name>
</gene>
<protein>
    <submittedName>
        <fullName evidence="5">Phage-related minor tail protein</fullName>
    </submittedName>
</protein>
<organism evidence="5 6">
    <name type="scientific">[Pasteurella] mairii</name>
    <dbReference type="NCBI Taxonomy" id="757"/>
    <lineage>
        <taxon>Bacteria</taxon>
        <taxon>Pseudomonadati</taxon>
        <taxon>Pseudomonadota</taxon>
        <taxon>Gammaproteobacteria</taxon>
        <taxon>Pasteurellales</taxon>
        <taxon>Pasteurellaceae</taxon>
    </lineage>
</organism>
<evidence type="ECO:0000259" key="4">
    <source>
        <dbReference type="Pfam" id="PF20155"/>
    </source>
</evidence>
<feature type="domain" description="Tail length tape measure" evidence="2">
    <location>
        <begin position="380"/>
        <end position="658"/>
    </location>
</feature>
<dbReference type="InterPro" id="IPR006431">
    <property type="entry name" value="Phage_tape_meas_C"/>
</dbReference>
<feature type="domain" description="Tape measure protein N-terminal" evidence="4">
    <location>
        <begin position="62"/>
        <end position="251"/>
    </location>
</feature>
<dbReference type="Proteomes" id="UP000254280">
    <property type="component" value="Unassembled WGS sequence"/>
</dbReference>
<dbReference type="NCBIfam" id="TIGR02675">
    <property type="entry name" value="tape_meas_nterm"/>
    <property type="match status" value="1"/>
</dbReference>
<dbReference type="Pfam" id="PF06120">
    <property type="entry name" value="Phage_HK97_TLTM"/>
    <property type="match status" value="1"/>
</dbReference>
<dbReference type="OrthoDB" id="79849at2"/>
<dbReference type="EMBL" id="UGSS01000002">
    <property type="protein sequence ID" value="SUB33297.1"/>
    <property type="molecule type" value="Genomic_DNA"/>
</dbReference>
<evidence type="ECO:0000313" key="6">
    <source>
        <dbReference type="Proteomes" id="UP000254280"/>
    </source>
</evidence>
<sequence length="1079" mass="118209">MTDFATLAIKVTSEGAVKTQSDLRGVQNQATKTEKAVQRLHGMMSHLKNLLALGIGVQGMHSFIQMSDTVKSLNAQVKFVTKSVEEYNAANRELFEIAQRTRSSLEATTTLYTRSARALQEYGYSQQRILTFTETLNKAMVVGGVGAQEQASALFQLSQALGSGRLQGDEFRSISEAAPIILDVVAQYMGKTRAEIKALSSEGKITSQVLFEAITGASQNISRQFEKMPVTFGQAMQQMRNQALKFVDEFESSTGIFGAFSESVSFLAQNFDYLAVVMSAVAVGHLVKFVNKVALATLGNQKLAMSTVQAAQATRNKYAAELQLAQAEMRSLSATMQLAQSERTRYLLRQQMAVQSQRIISLHNAEAISAQQLAVAQRSASMAGRLARGAMGVLGGPVGVVTTLLFAGAGALYEWYDKAQQAREEALRYAENLNITTESLQKMSSVELSVTQDKLTRSIREQVDQLKSLRGEYEKLIQASKSPVDMEVMMASGGFYSFRKSQEEMNETLEQARAKALEVEQAEKQLAVSRDKLAQVSGYANDIERQLNETLETQGVTIQGVPPQLQRLSDSMREAGVWGSDVIPQFLAVTQAILGIGDAALSTSDNVKNLIGEKAQDIIDRSKRQMAIANATDSKQKAKLKAEDFVANMKGELTQYELEAIKAQKEMEYLAQAALGTKGGRHVAGGSTDRYADMYNDYTSKLGELKADTVSIAQYGGASLYKAYDQLMEKLKTDRETFKNMTSSQIEALKKLSQEIDNANMAKQVALYRSDKSEELEQMRFEISLIGMTASEQEKLNFERKIDNEIKKLSIGMTDEYIRKLHEEGEQIKKIRDELQGMKEVKKSDPLAGLNEGVNRFKEEATNVMGNVSDMTLRAFDGMTDALTRFVLTGTADFKSFAQSVINDITKMIIKMMIFQTIKSAGTAMGFDMSWLGGKSGGGYVYSSGGLVGFDEGGFTGLGGKYQPAGIVHKGEYVLTKEATSRLGVDYLDYLNYQSRSKPKGFAHGGGVGLPTRHLMTGRSNVSVKVINNGEPVTANVDSKQTSNGLEISVELVKMMSEIADKAANKVIQNNFRSGGAFA</sequence>
<evidence type="ECO:0000256" key="1">
    <source>
        <dbReference type="SAM" id="Coils"/>
    </source>
</evidence>
<feature type="domain" description="Bacteriophage tail tape measure C-terminal" evidence="3">
    <location>
        <begin position="847"/>
        <end position="918"/>
    </location>
</feature>
<dbReference type="InterPro" id="IPR013491">
    <property type="entry name" value="Tape_meas_N"/>
</dbReference>
<feature type="coiled-coil region" evidence="1">
    <location>
        <begin position="308"/>
        <end position="342"/>
    </location>
</feature>
<accession>A0A379B3W9</accession>
<reference evidence="5 6" key="1">
    <citation type="submission" date="2018-06" db="EMBL/GenBank/DDBJ databases">
        <authorList>
            <consortium name="Pathogen Informatics"/>
            <person name="Doyle S."/>
        </authorList>
    </citation>
    <scope>NUCLEOTIDE SEQUENCE [LARGE SCALE GENOMIC DNA]</scope>
    <source>
        <strain evidence="5 6">NCTC10699</strain>
    </source>
</reference>
<dbReference type="AlphaFoldDB" id="A0A379B3W9"/>
<dbReference type="InterPro" id="IPR009302">
    <property type="entry name" value="Tail_length_tape_measure"/>
</dbReference>
<evidence type="ECO:0000313" key="5">
    <source>
        <dbReference type="EMBL" id="SUB33297.1"/>
    </source>
</evidence>